<dbReference type="InterPro" id="IPR029044">
    <property type="entry name" value="Nucleotide-diphossugar_trans"/>
</dbReference>
<dbReference type="Gene3D" id="3.90.550.10">
    <property type="entry name" value="Spore Coat Polysaccharide Biosynthesis Protein SpsA, Chain A"/>
    <property type="match status" value="1"/>
</dbReference>
<dbReference type="Proteomes" id="UP000003597">
    <property type="component" value="Unassembled WGS sequence"/>
</dbReference>
<evidence type="ECO:0000256" key="5">
    <source>
        <dbReference type="ARBA" id="ARBA00022842"/>
    </source>
</evidence>
<keyword evidence="1" id="KW-0963">Cytoplasm</keyword>
<dbReference type="SUPFAM" id="SSF53448">
    <property type="entry name" value="Nucleotide-diphospho-sugar transferases"/>
    <property type="match status" value="1"/>
</dbReference>
<dbReference type="PANTHER" id="PTHR19136">
    <property type="entry name" value="MOLYBDENUM COFACTOR GUANYLYLTRANSFERASE"/>
    <property type="match status" value="1"/>
</dbReference>
<dbReference type="CDD" id="cd02503">
    <property type="entry name" value="MobA"/>
    <property type="match status" value="1"/>
</dbReference>
<dbReference type="GO" id="GO:0016779">
    <property type="term" value="F:nucleotidyltransferase activity"/>
    <property type="evidence" value="ECO:0007669"/>
    <property type="project" value="UniProtKB-ARBA"/>
</dbReference>
<dbReference type="GO" id="GO:0046872">
    <property type="term" value="F:metal ion binding"/>
    <property type="evidence" value="ECO:0007669"/>
    <property type="project" value="UniProtKB-KW"/>
</dbReference>
<dbReference type="EMBL" id="AGCN01000032">
    <property type="protein sequence ID" value="EHN60967.1"/>
    <property type="molecule type" value="Genomic_DNA"/>
</dbReference>
<evidence type="ECO:0000313" key="10">
    <source>
        <dbReference type="Proteomes" id="UP000003597"/>
    </source>
</evidence>
<comment type="caution">
    <text evidence="9">The sequence shown here is derived from an EMBL/GenBank/DDBJ whole genome shotgun (WGS) entry which is preliminary data.</text>
</comment>
<feature type="domain" description="MobA-like NTP transferase" evidence="8">
    <location>
        <begin position="12"/>
        <end position="173"/>
    </location>
</feature>
<dbReference type="GO" id="GO:0006777">
    <property type="term" value="P:Mo-molybdopterin cofactor biosynthetic process"/>
    <property type="evidence" value="ECO:0007669"/>
    <property type="project" value="UniProtKB-KW"/>
</dbReference>
<keyword evidence="10" id="KW-1185">Reference proteome</keyword>
<dbReference type="InterPro" id="IPR013482">
    <property type="entry name" value="Molybde_CF_guanTrfase"/>
</dbReference>
<reference evidence="9 10" key="1">
    <citation type="submission" date="2011-08" db="EMBL/GenBank/DDBJ databases">
        <authorList>
            <person name="Weinstock G."/>
            <person name="Sodergren E."/>
            <person name="Clifton S."/>
            <person name="Fulton L."/>
            <person name="Fulton B."/>
            <person name="Courtney L."/>
            <person name="Fronick C."/>
            <person name="Harrison M."/>
            <person name="Strong C."/>
            <person name="Farmer C."/>
            <person name="Delahaunty K."/>
            <person name="Markovic C."/>
            <person name="Hall O."/>
            <person name="Minx P."/>
            <person name="Tomlinson C."/>
            <person name="Mitreva M."/>
            <person name="Hou S."/>
            <person name="Chen J."/>
            <person name="Wollam A."/>
            <person name="Pepin K.H."/>
            <person name="Johnson M."/>
            <person name="Bhonagiri V."/>
            <person name="Zhang X."/>
            <person name="Suruliraj S."/>
            <person name="Warren W."/>
            <person name="Chinwalla A."/>
            <person name="Mardis E.R."/>
            <person name="Wilson R.K."/>
        </authorList>
    </citation>
    <scope>NUCLEOTIDE SEQUENCE [LARGE SCALE GENOMIC DNA]</scope>
    <source>
        <strain evidence="9 10">ATCC 33091</strain>
    </source>
</reference>
<dbReference type="AlphaFoldDB" id="A0AB72Z7T2"/>
<sequence>MVDLKNAKVNVGIVLAGGKSSRFGKSKALFQNEVTGKTWVELTVNKLKPFCEMVFVSANQENYQKLIALFHEDSAIQIIPDQPAYKDFGPLGGIYAVMAQKNAYPEANYLILPVDMPLLTSSEISRLAAFPNHFAKTAEENHYLVLNIPYSREILHNLLQKEQHRVRGLLEKLQTKPLEFENEAPFRNINRQNELF</sequence>
<keyword evidence="5" id="KW-0460">Magnesium</keyword>
<evidence type="ECO:0000256" key="4">
    <source>
        <dbReference type="ARBA" id="ARBA00022741"/>
    </source>
</evidence>
<evidence type="ECO:0000256" key="2">
    <source>
        <dbReference type="ARBA" id="ARBA00022679"/>
    </source>
</evidence>
<evidence type="ECO:0000256" key="7">
    <source>
        <dbReference type="ARBA" id="ARBA00023150"/>
    </source>
</evidence>
<dbReference type="GO" id="GO:0005525">
    <property type="term" value="F:GTP binding"/>
    <property type="evidence" value="ECO:0007669"/>
    <property type="project" value="UniProtKB-KW"/>
</dbReference>
<dbReference type="Pfam" id="PF12804">
    <property type="entry name" value="NTP_transf_3"/>
    <property type="match status" value="1"/>
</dbReference>
<organism evidence="9 10">
    <name type="scientific">Listeria innocua ATCC 33091</name>
    <dbReference type="NCBI Taxonomy" id="1002366"/>
    <lineage>
        <taxon>Bacteria</taxon>
        <taxon>Bacillati</taxon>
        <taxon>Bacillota</taxon>
        <taxon>Bacilli</taxon>
        <taxon>Bacillales</taxon>
        <taxon>Listeriaceae</taxon>
        <taxon>Listeria</taxon>
    </lineage>
</organism>
<name>A0AB72Z7T2_LISIO</name>
<evidence type="ECO:0000256" key="3">
    <source>
        <dbReference type="ARBA" id="ARBA00022723"/>
    </source>
</evidence>
<keyword evidence="2" id="KW-0808">Transferase</keyword>
<evidence type="ECO:0000256" key="1">
    <source>
        <dbReference type="ARBA" id="ARBA00022490"/>
    </source>
</evidence>
<gene>
    <name evidence="9" type="ORF">HMPREF0557_01707</name>
</gene>
<evidence type="ECO:0000256" key="6">
    <source>
        <dbReference type="ARBA" id="ARBA00023134"/>
    </source>
</evidence>
<keyword evidence="7" id="KW-0501">Molybdenum cofactor biosynthesis</keyword>
<evidence type="ECO:0000259" key="8">
    <source>
        <dbReference type="Pfam" id="PF12804"/>
    </source>
</evidence>
<dbReference type="InterPro" id="IPR025877">
    <property type="entry name" value="MobA-like_NTP_Trfase"/>
</dbReference>
<keyword evidence="4" id="KW-0547">Nucleotide-binding</keyword>
<keyword evidence="6" id="KW-0342">GTP-binding</keyword>
<accession>A0AB72Z7T2</accession>
<keyword evidence="3" id="KW-0479">Metal-binding</keyword>
<protein>
    <submittedName>
        <fullName evidence="9">Molybdopterin-guanine dinucleotide biosynthesis protein A</fullName>
    </submittedName>
</protein>
<evidence type="ECO:0000313" key="9">
    <source>
        <dbReference type="EMBL" id="EHN60967.1"/>
    </source>
</evidence>
<dbReference type="PANTHER" id="PTHR19136:SF81">
    <property type="entry name" value="MOLYBDENUM COFACTOR GUANYLYLTRANSFERASE"/>
    <property type="match status" value="1"/>
</dbReference>
<proteinExistence type="predicted"/>